<reference evidence="3" key="1">
    <citation type="submission" date="2022-11" db="UniProtKB">
        <authorList>
            <consortium name="WormBaseParasite"/>
        </authorList>
    </citation>
    <scope>IDENTIFICATION</scope>
</reference>
<organism evidence="2 3">
    <name type="scientific">Romanomermis culicivorax</name>
    <name type="common">Nematode worm</name>
    <dbReference type="NCBI Taxonomy" id="13658"/>
    <lineage>
        <taxon>Eukaryota</taxon>
        <taxon>Metazoa</taxon>
        <taxon>Ecdysozoa</taxon>
        <taxon>Nematoda</taxon>
        <taxon>Enoplea</taxon>
        <taxon>Dorylaimia</taxon>
        <taxon>Mermithida</taxon>
        <taxon>Mermithoidea</taxon>
        <taxon>Mermithidae</taxon>
        <taxon>Romanomermis</taxon>
    </lineage>
</organism>
<protein>
    <submittedName>
        <fullName evidence="3">Neurotransmitter-gated ion-channel ligand-binding domain-containing protein</fullName>
    </submittedName>
</protein>
<evidence type="ECO:0000313" key="3">
    <source>
        <dbReference type="WBParaSite" id="nRc.2.0.1.t11526-RA"/>
    </source>
</evidence>
<dbReference type="AlphaFoldDB" id="A0A915IE89"/>
<feature type="domain" description="Neurotransmitter-gated ion-channel ligand-binding" evidence="1">
    <location>
        <begin position="3"/>
        <end position="55"/>
    </location>
</feature>
<sequence length="73" mass="8318">FDSNFGATLPVNFVVQSSGTITWIPPGILKSLCQQVGVFPYNSQRCFFKCMCIDYLRAWNLIKLTKILTLKNK</sequence>
<dbReference type="SUPFAM" id="SSF63712">
    <property type="entry name" value="Nicotinic receptor ligand binding domain-like"/>
    <property type="match status" value="1"/>
</dbReference>
<dbReference type="WBParaSite" id="nRc.2.0.1.t11526-RA">
    <property type="protein sequence ID" value="nRc.2.0.1.t11526-RA"/>
    <property type="gene ID" value="nRc.2.0.1.g11526"/>
</dbReference>
<dbReference type="InterPro" id="IPR006202">
    <property type="entry name" value="Neur_chan_lig-bd"/>
</dbReference>
<dbReference type="GO" id="GO:0016020">
    <property type="term" value="C:membrane"/>
    <property type="evidence" value="ECO:0007669"/>
    <property type="project" value="InterPro"/>
</dbReference>
<dbReference type="InterPro" id="IPR036734">
    <property type="entry name" value="Neur_chan_lig-bd_sf"/>
</dbReference>
<dbReference type="GO" id="GO:0005230">
    <property type="term" value="F:extracellular ligand-gated monoatomic ion channel activity"/>
    <property type="evidence" value="ECO:0007669"/>
    <property type="project" value="InterPro"/>
</dbReference>
<proteinExistence type="predicted"/>
<evidence type="ECO:0000259" key="1">
    <source>
        <dbReference type="Pfam" id="PF02931"/>
    </source>
</evidence>
<accession>A0A915IE89</accession>
<dbReference type="Proteomes" id="UP000887565">
    <property type="component" value="Unplaced"/>
</dbReference>
<name>A0A915IE89_ROMCU</name>
<dbReference type="Gene3D" id="2.70.170.10">
    <property type="entry name" value="Neurotransmitter-gated ion-channel ligand-binding domain"/>
    <property type="match status" value="1"/>
</dbReference>
<evidence type="ECO:0000313" key="2">
    <source>
        <dbReference type="Proteomes" id="UP000887565"/>
    </source>
</evidence>
<dbReference type="Pfam" id="PF02931">
    <property type="entry name" value="Neur_chan_LBD"/>
    <property type="match status" value="1"/>
</dbReference>
<keyword evidence="2" id="KW-1185">Reference proteome</keyword>